<name>A0A8H4L4Y7_9HYPO</name>
<dbReference type="InterPro" id="IPR004045">
    <property type="entry name" value="Glutathione_S-Trfase_N"/>
</dbReference>
<dbReference type="AlphaFoldDB" id="A0A8H4L4Y7"/>
<dbReference type="Pfam" id="PF13417">
    <property type="entry name" value="GST_N_3"/>
    <property type="match status" value="1"/>
</dbReference>
<sequence>MSANPRVIVYHYTYSPYARRLIWYLALRGIPYSQCLQPPLMPRPDVSRLGISYRRIPILTIGRDVYLDTRLQIPKLEALFPSLPRLGATKPDEVGLERLLSSFTNDTGILNTAMQLLPQDLPLLQDPAYYRDRGEFIGANLSGESMEAKKPDALVEVARAFNFLETTLLADGRNWILGTEKPSLADIEAIWPFHWMAGLPGTLPQDKFSASVYPRVYAWIGRFQDAVSTAKKRVGKPATLSGDEAEQNIQAVAFSEPERDVDSKDAVVAAQGLRRGDVVMVWPTDTGSSWRDKGKLVSIDSEEVVYEAPGNDGTVRVHAPRHGFRVEKVMDGESSKL</sequence>
<feature type="domain" description="GST C-terminal" evidence="1">
    <location>
        <begin position="112"/>
        <end position="241"/>
    </location>
</feature>
<dbReference type="InterPro" id="IPR036249">
    <property type="entry name" value="Thioredoxin-like_sf"/>
</dbReference>
<dbReference type="CDD" id="cd00299">
    <property type="entry name" value="GST_C_family"/>
    <property type="match status" value="1"/>
</dbReference>
<dbReference type="Gene3D" id="3.40.30.110">
    <property type="match status" value="2"/>
</dbReference>
<protein>
    <submittedName>
        <fullName evidence="2">Glutathione S-transferase</fullName>
    </submittedName>
</protein>
<evidence type="ECO:0000313" key="3">
    <source>
        <dbReference type="Proteomes" id="UP000554235"/>
    </source>
</evidence>
<dbReference type="Proteomes" id="UP000554235">
    <property type="component" value="Unassembled WGS sequence"/>
</dbReference>
<dbReference type="OrthoDB" id="202840at2759"/>
<gene>
    <name evidence="2" type="ORF">FALBO_10016</name>
</gene>
<dbReference type="PROSITE" id="PS50405">
    <property type="entry name" value="GST_CTER"/>
    <property type="match status" value="1"/>
</dbReference>
<keyword evidence="3" id="KW-1185">Reference proteome</keyword>
<dbReference type="SUPFAM" id="SSF52833">
    <property type="entry name" value="Thioredoxin-like"/>
    <property type="match status" value="1"/>
</dbReference>
<dbReference type="GO" id="GO:0016740">
    <property type="term" value="F:transferase activity"/>
    <property type="evidence" value="ECO:0007669"/>
    <property type="project" value="UniProtKB-KW"/>
</dbReference>
<comment type="caution">
    <text evidence="2">The sequence shown here is derived from an EMBL/GenBank/DDBJ whole genome shotgun (WGS) entry which is preliminary data.</text>
</comment>
<dbReference type="InterPro" id="IPR058268">
    <property type="entry name" value="DUF7962"/>
</dbReference>
<evidence type="ECO:0000313" key="2">
    <source>
        <dbReference type="EMBL" id="KAF4463165.1"/>
    </source>
</evidence>
<keyword evidence="2" id="KW-0808">Transferase</keyword>
<dbReference type="InterPro" id="IPR036282">
    <property type="entry name" value="Glutathione-S-Trfase_C_sf"/>
</dbReference>
<dbReference type="EMBL" id="JAADYS010001413">
    <property type="protein sequence ID" value="KAF4463165.1"/>
    <property type="molecule type" value="Genomic_DNA"/>
</dbReference>
<dbReference type="Gene3D" id="1.20.1050.10">
    <property type="match status" value="1"/>
</dbReference>
<dbReference type="CDD" id="cd00570">
    <property type="entry name" value="GST_N_family"/>
    <property type="match status" value="1"/>
</dbReference>
<evidence type="ECO:0000259" key="1">
    <source>
        <dbReference type="PROSITE" id="PS50405"/>
    </source>
</evidence>
<dbReference type="SUPFAM" id="SSF47616">
    <property type="entry name" value="GST C-terminal domain-like"/>
    <property type="match status" value="1"/>
</dbReference>
<proteinExistence type="predicted"/>
<organism evidence="2 3">
    <name type="scientific">Fusarium albosuccineum</name>
    <dbReference type="NCBI Taxonomy" id="1237068"/>
    <lineage>
        <taxon>Eukaryota</taxon>
        <taxon>Fungi</taxon>
        <taxon>Dikarya</taxon>
        <taxon>Ascomycota</taxon>
        <taxon>Pezizomycotina</taxon>
        <taxon>Sordariomycetes</taxon>
        <taxon>Hypocreomycetidae</taxon>
        <taxon>Hypocreales</taxon>
        <taxon>Nectriaceae</taxon>
        <taxon>Fusarium</taxon>
        <taxon>Fusarium decemcellulare species complex</taxon>
    </lineage>
</organism>
<reference evidence="2 3" key="1">
    <citation type="submission" date="2020-01" db="EMBL/GenBank/DDBJ databases">
        <title>Identification and distribution of gene clusters putatively required for synthesis of sphingolipid metabolism inhibitors in phylogenetically diverse species of the filamentous fungus Fusarium.</title>
        <authorList>
            <person name="Kim H.-S."/>
            <person name="Busman M."/>
            <person name="Brown D.W."/>
            <person name="Divon H."/>
            <person name="Uhlig S."/>
            <person name="Proctor R.H."/>
        </authorList>
    </citation>
    <scope>NUCLEOTIDE SEQUENCE [LARGE SCALE GENOMIC DNA]</scope>
    <source>
        <strain evidence="2 3">NRRL 20459</strain>
    </source>
</reference>
<dbReference type="InterPro" id="IPR010987">
    <property type="entry name" value="Glutathione-S-Trfase_C-like"/>
</dbReference>
<dbReference type="Pfam" id="PF25907">
    <property type="entry name" value="DUF7962"/>
    <property type="match status" value="1"/>
</dbReference>
<accession>A0A8H4L4Y7</accession>